<dbReference type="Proteomes" id="UP000218702">
    <property type="component" value="Chromosome"/>
</dbReference>
<evidence type="ECO:0000313" key="2">
    <source>
        <dbReference type="Proteomes" id="UP000218702"/>
    </source>
</evidence>
<evidence type="ECO:0000313" key="1">
    <source>
        <dbReference type="EMBL" id="BAZ84207.1"/>
    </source>
</evidence>
<dbReference type="KEGG" id="dcm:NIES806_03910"/>
<keyword evidence="2" id="KW-1185">Reference proteome</keyword>
<dbReference type="OrthoDB" id="7065165at2"/>
<dbReference type="EMBL" id="AP018316">
    <property type="protein sequence ID" value="BAZ84207.1"/>
    <property type="molecule type" value="Genomic_DNA"/>
</dbReference>
<gene>
    <name evidence="1" type="ORF">NIES806_03910</name>
</gene>
<proteinExistence type="predicted"/>
<name>A0A1Z4UY84_9CYAN</name>
<evidence type="ECO:0008006" key="3">
    <source>
        <dbReference type="Google" id="ProtNLM"/>
    </source>
</evidence>
<reference evidence="1 2" key="1">
    <citation type="submission" date="2017-06" db="EMBL/GenBank/DDBJ databases">
        <title>Genome sequencing of cyanobaciteial culture collection at National Institute for Environmental Studies (NIES).</title>
        <authorList>
            <person name="Hirose Y."/>
            <person name="Shimura Y."/>
            <person name="Fujisawa T."/>
            <person name="Nakamura Y."/>
            <person name="Kawachi M."/>
        </authorList>
    </citation>
    <scope>NUCLEOTIDE SEQUENCE [LARGE SCALE GENOMIC DNA]</scope>
    <source>
        <strain evidence="1 2">NIES-806</strain>
    </source>
</reference>
<organism evidence="1 2">
    <name type="scientific">Dolichospermum compactum NIES-806</name>
    <dbReference type="NCBI Taxonomy" id="1973481"/>
    <lineage>
        <taxon>Bacteria</taxon>
        <taxon>Bacillati</taxon>
        <taxon>Cyanobacteriota</taxon>
        <taxon>Cyanophyceae</taxon>
        <taxon>Nostocales</taxon>
        <taxon>Aphanizomenonaceae</taxon>
        <taxon>Dolichospermum</taxon>
        <taxon>Dolichospermum compactum</taxon>
    </lineage>
</organism>
<sequence length="68" mass="8017">MPTWKAIKWRELVIFLKEAGFEGPYSGGKHQYLQDLRNWHIGRVRQISTICLFAGFMQSDAPYNRFLV</sequence>
<protein>
    <recommendedName>
        <fullName evidence="3">Type II toxin-antitoxin system HicA family toxin</fullName>
    </recommendedName>
</protein>
<dbReference type="RefSeq" id="WP_096663307.1">
    <property type="nucleotide sequence ID" value="NZ_AP018316.1"/>
</dbReference>
<dbReference type="AlphaFoldDB" id="A0A1Z4UY84"/>
<accession>A0A1Z4UY84</accession>